<name>A0A562V372_9ACTN</name>
<dbReference type="InterPro" id="IPR013320">
    <property type="entry name" value="ConA-like_dom_sf"/>
</dbReference>
<evidence type="ECO:0000256" key="2">
    <source>
        <dbReference type="ARBA" id="ARBA00023157"/>
    </source>
</evidence>
<dbReference type="EMBL" id="VLLL01000006">
    <property type="protein sequence ID" value="TWJ12305.1"/>
    <property type="molecule type" value="Genomic_DNA"/>
</dbReference>
<organism evidence="6 7">
    <name type="scientific">Stackebrandtia albiflava</name>
    <dbReference type="NCBI Taxonomy" id="406432"/>
    <lineage>
        <taxon>Bacteria</taxon>
        <taxon>Bacillati</taxon>
        <taxon>Actinomycetota</taxon>
        <taxon>Actinomycetes</taxon>
        <taxon>Glycomycetales</taxon>
        <taxon>Glycomycetaceae</taxon>
        <taxon>Stackebrandtia</taxon>
    </lineage>
</organism>
<protein>
    <submittedName>
        <fullName evidence="6">Concanavalin A-like lectin/glucanase superfamily protein</fullName>
    </submittedName>
</protein>
<keyword evidence="7" id="KW-1185">Reference proteome</keyword>
<feature type="chain" id="PRO_5039541607" evidence="4">
    <location>
        <begin position="39"/>
        <end position="672"/>
    </location>
</feature>
<feature type="domain" description="LamG-like jellyroll fold" evidence="5">
    <location>
        <begin position="524"/>
        <end position="664"/>
    </location>
</feature>
<reference evidence="6 7" key="1">
    <citation type="journal article" date="2013" name="Stand. Genomic Sci.">
        <title>Genomic Encyclopedia of Type Strains, Phase I: The one thousand microbial genomes (KMG-I) project.</title>
        <authorList>
            <person name="Kyrpides N.C."/>
            <person name="Woyke T."/>
            <person name="Eisen J.A."/>
            <person name="Garrity G."/>
            <person name="Lilburn T.G."/>
            <person name="Beck B.J."/>
            <person name="Whitman W.B."/>
            <person name="Hugenholtz P."/>
            <person name="Klenk H.P."/>
        </authorList>
    </citation>
    <scope>NUCLEOTIDE SEQUENCE [LARGE SCALE GENOMIC DNA]</scope>
    <source>
        <strain evidence="6 7">DSM 45044</strain>
    </source>
</reference>
<dbReference type="Gene3D" id="2.60.120.200">
    <property type="match status" value="2"/>
</dbReference>
<evidence type="ECO:0000259" key="5">
    <source>
        <dbReference type="SMART" id="SM00560"/>
    </source>
</evidence>
<dbReference type="InterPro" id="IPR042837">
    <property type="entry name" value="PTX3"/>
</dbReference>
<keyword evidence="6" id="KW-0430">Lectin</keyword>
<keyword evidence="2" id="KW-1015">Disulfide bond</keyword>
<dbReference type="AlphaFoldDB" id="A0A562V372"/>
<dbReference type="Pfam" id="PF13385">
    <property type="entry name" value="Laminin_G_3"/>
    <property type="match status" value="2"/>
</dbReference>
<feature type="compositionally biased region" description="Polar residues" evidence="3">
    <location>
        <begin position="99"/>
        <end position="116"/>
    </location>
</feature>
<dbReference type="GO" id="GO:0006955">
    <property type="term" value="P:immune response"/>
    <property type="evidence" value="ECO:0007669"/>
    <property type="project" value="InterPro"/>
</dbReference>
<dbReference type="SMART" id="SM00560">
    <property type="entry name" value="LamGL"/>
    <property type="match status" value="2"/>
</dbReference>
<dbReference type="GO" id="GO:0030246">
    <property type="term" value="F:carbohydrate binding"/>
    <property type="evidence" value="ECO:0007669"/>
    <property type="project" value="UniProtKB-KW"/>
</dbReference>
<gene>
    <name evidence="6" type="ORF">LX16_3061</name>
</gene>
<evidence type="ECO:0000313" key="7">
    <source>
        <dbReference type="Proteomes" id="UP000321617"/>
    </source>
</evidence>
<dbReference type="GO" id="GO:0005975">
    <property type="term" value="P:carbohydrate metabolic process"/>
    <property type="evidence" value="ECO:0007669"/>
    <property type="project" value="UniProtKB-ARBA"/>
</dbReference>
<dbReference type="Proteomes" id="UP000321617">
    <property type="component" value="Unassembled WGS sequence"/>
</dbReference>
<keyword evidence="1 4" id="KW-0732">Signal</keyword>
<dbReference type="PANTHER" id="PTHR46943:SF1">
    <property type="entry name" value="PENTRAXIN-RELATED PROTEIN PTX3"/>
    <property type="match status" value="1"/>
</dbReference>
<dbReference type="PANTHER" id="PTHR46943">
    <property type="entry name" value="PENTRAXIN-RELATED PROTEIN PTX3"/>
    <property type="match status" value="1"/>
</dbReference>
<feature type="region of interest" description="Disordered" evidence="3">
    <location>
        <begin position="95"/>
        <end position="116"/>
    </location>
</feature>
<evidence type="ECO:0000256" key="1">
    <source>
        <dbReference type="ARBA" id="ARBA00022729"/>
    </source>
</evidence>
<accession>A0A562V372</accession>
<proteinExistence type="predicted"/>
<feature type="signal peptide" evidence="4">
    <location>
        <begin position="1"/>
        <end position="38"/>
    </location>
</feature>
<dbReference type="Gene3D" id="2.60.40.10">
    <property type="entry name" value="Immunoglobulins"/>
    <property type="match status" value="1"/>
</dbReference>
<feature type="domain" description="LamG-like jellyroll fold" evidence="5">
    <location>
        <begin position="303"/>
        <end position="444"/>
    </location>
</feature>
<evidence type="ECO:0000256" key="4">
    <source>
        <dbReference type="SAM" id="SignalP"/>
    </source>
</evidence>
<sequence length="672" mass="70362">MPPVPICPRAVPGSRWSARAIVAALGGLSIMVASPAVARAAGNPPTDPVAVRTAPGGDCATEAPGPWINDSTPMLYGQADDADGTVKVEFALDGPSGPLSGTTPWTMSGQERSWTPTALSEGAYEWRVRGTDTADVTPWTPMCHFSVDTSAPSAPIVELISGPPRPGEPVTFRLTAADALSGMSEFQYGFNFDAPAERLPSTGTAELTVVPDGGPEILDVWAVDAAGNRSTRVTYDFFVHRPALTGHWGLHGDGVDSSGSGNDLAVPAGVGFGPDQRLVADSAAVLGGDQCLSTVGPAVDTADSFSVSAWADPADSGTERMSLVSQIGEHRAAFRIQRYEDGYWHATVATADSVEDPEWRAIRSDEPATGEWQHLALTFAASTGTLNLYVDGRWNGSLVVDGMPWQSEGPFLVGCQRTSHAGDRDHFTGSVSDVRAWDGMLSAEEVARVHGATVVRQVAYYPLEGPGSPEPVLFEDYQGDNDLAADGDFTWGPNRFESARGQGAWQPSGNACATTSEPVIDTSASFSFALWAKPMEAADRTMTLVSQGGQHVDGFQLRYSGVTGGWELAMPAEDATGAVEKVVAAHGPVAVGKWVHLAGVFDAVHGELRLYVDGALAGTVTGVEGFSAMAGLRLGAGSENGTAVGHFAGSLDELRVWYSTLGAERIAELAAT</sequence>
<dbReference type="SUPFAM" id="SSF49899">
    <property type="entry name" value="Concanavalin A-like lectins/glucanases"/>
    <property type="match status" value="2"/>
</dbReference>
<evidence type="ECO:0000313" key="6">
    <source>
        <dbReference type="EMBL" id="TWJ12305.1"/>
    </source>
</evidence>
<evidence type="ECO:0000256" key="3">
    <source>
        <dbReference type="SAM" id="MobiDB-lite"/>
    </source>
</evidence>
<comment type="caution">
    <text evidence="6">The sequence shown here is derived from an EMBL/GenBank/DDBJ whole genome shotgun (WGS) entry which is preliminary data.</text>
</comment>
<dbReference type="InterPro" id="IPR006558">
    <property type="entry name" value="LamG-like"/>
</dbReference>
<dbReference type="InterPro" id="IPR013783">
    <property type="entry name" value="Ig-like_fold"/>
</dbReference>